<dbReference type="HOGENOM" id="CLU_019414_3_0_1"/>
<dbReference type="Pfam" id="PF06441">
    <property type="entry name" value="EHN"/>
    <property type="match status" value="1"/>
</dbReference>
<dbReference type="InParanoid" id="B3RXI2"/>
<evidence type="ECO:0000313" key="10">
    <source>
        <dbReference type="Proteomes" id="UP000009022"/>
    </source>
</evidence>
<dbReference type="GeneID" id="6753965"/>
<comment type="similarity">
    <text evidence="3 6">Belongs to the peptidase S33 family.</text>
</comment>
<feature type="active site" description="Nucleophile" evidence="7">
    <location>
        <position position="201"/>
    </location>
</feature>
<dbReference type="InterPro" id="IPR000639">
    <property type="entry name" value="Epox_hydrolase-like"/>
</dbReference>
<feature type="active site" description="Proton acceptor" evidence="7">
    <location>
        <position position="402"/>
    </location>
</feature>
<dbReference type="InterPro" id="IPR010497">
    <property type="entry name" value="Epoxide_hydro_N"/>
</dbReference>
<dbReference type="STRING" id="10228.B3RXI2"/>
<evidence type="ECO:0000256" key="5">
    <source>
        <dbReference type="ARBA" id="ARBA00022801"/>
    </source>
</evidence>
<dbReference type="CTD" id="6753965"/>
<protein>
    <recommendedName>
        <fullName evidence="6">Epoxide hydrolase</fullName>
        <ecNumber evidence="6">3.3.2.9</ecNumber>
    </recommendedName>
</protein>
<dbReference type="GO" id="GO:0004301">
    <property type="term" value="F:epoxide hydrolase activity"/>
    <property type="evidence" value="ECO:0000318"/>
    <property type="project" value="GO_Central"/>
</dbReference>
<dbReference type="OrthoDB" id="7130006at2759"/>
<gene>
    <name evidence="9" type="ORF">TRIADDRAFT_63297</name>
</gene>
<dbReference type="RefSeq" id="XP_002112324.1">
    <property type="nucleotide sequence ID" value="XM_002112288.1"/>
</dbReference>
<name>B3RXI2_TRIAD</name>
<proteinExistence type="inferred from homology"/>
<dbReference type="EC" id="3.3.2.9" evidence="6"/>
<evidence type="ECO:0000256" key="4">
    <source>
        <dbReference type="ARBA" id="ARBA00022797"/>
    </source>
</evidence>
<sequence length="441" mass="50647">MLKPEKEVIVKAKKNPWWSATPPQQANNDTSIRPFKVHVEQNVLDDLKARLNNIRTYRSMPGWDYGTQSQYLLPIIEYWKNEYDWRKQEKILNSFDHFKTNMYGIDIHFIHAKPKSDVQTNSLPVKVVLLIHGWPGSVFEFYKAIPMLTKQGYTVVAPSLPGYGFSDAPEVSGLGPVETASIFAKLMNRLGYEKYYVQGGDWGAAIASDIAKIDTRHCRGIHINLIVAQSPNPIYTYGVGSIFPSLVFPDPEERKRHLPVLDRALDLLHEASYFMIQSTRPDTPGFALNDSPTGLAAWILEKFVRWSGCAFEEDYTACMEKKFTKDELITNVMIYWVTQSITTSMRYYKEYFANDMEARKAEVLLPVGIADFPYEMARPPRRWVRHQYKQIITYNTMPDGGHFAALEKPNLLIPDFLQFVAKTEELYAQKKINIPPAVDPM</sequence>
<comment type="catalytic activity">
    <reaction evidence="6">
        <text>cis-stilbene oxide + H2O = (1R,2R)-hydrobenzoin</text>
        <dbReference type="Rhea" id="RHEA:23900"/>
        <dbReference type="ChEBI" id="CHEBI:15377"/>
        <dbReference type="ChEBI" id="CHEBI:50004"/>
        <dbReference type="ChEBI" id="CHEBI:50014"/>
        <dbReference type="EC" id="3.3.2.9"/>
    </reaction>
</comment>
<evidence type="ECO:0000256" key="3">
    <source>
        <dbReference type="ARBA" id="ARBA00010088"/>
    </source>
</evidence>
<dbReference type="InterPro" id="IPR016292">
    <property type="entry name" value="Epoxide_hydrolase"/>
</dbReference>
<dbReference type="Gene3D" id="3.40.50.1820">
    <property type="entry name" value="alpha/beta hydrolase"/>
    <property type="match status" value="1"/>
</dbReference>
<dbReference type="KEGG" id="tad:TRIADDRAFT_63297"/>
<evidence type="ECO:0000256" key="7">
    <source>
        <dbReference type="PIRSR" id="PIRSR001112-1"/>
    </source>
</evidence>
<organism evidence="9 10">
    <name type="scientific">Trichoplax adhaerens</name>
    <name type="common">Trichoplax reptans</name>
    <dbReference type="NCBI Taxonomy" id="10228"/>
    <lineage>
        <taxon>Eukaryota</taxon>
        <taxon>Metazoa</taxon>
        <taxon>Placozoa</taxon>
        <taxon>Uniplacotomia</taxon>
        <taxon>Trichoplacea</taxon>
        <taxon>Trichoplacidae</taxon>
        <taxon>Trichoplax</taxon>
    </lineage>
</organism>
<comment type="catalytic activity">
    <reaction evidence="1 6">
        <text>1-(4-methoxyphenyl)-N-methyl-N-[(3-methyloxetan-3-yl)methyl]methanamine + H2O = 2-{[(4-methoxybenzyl)(methyl)amino]methyl}-2-methylpropane-1,3-diol</text>
        <dbReference type="Rhea" id="RHEA:55764"/>
        <dbReference type="ChEBI" id="CHEBI:15377"/>
        <dbReference type="ChEBI" id="CHEBI:139161"/>
        <dbReference type="ChEBI" id="CHEBI:139164"/>
        <dbReference type="EC" id="3.3.2.9"/>
    </reaction>
</comment>
<keyword evidence="6" id="KW-0256">Endoplasmic reticulum</keyword>
<dbReference type="GO" id="GO:0033961">
    <property type="term" value="F:cis-stilbene-oxide hydrolase activity"/>
    <property type="evidence" value="ECO:0007669"/>
    <property type="project" value="UniProtKB-UniRule"/>
</dbReference>
<evidence type="ECO:0000256" key="1">
    <source>
        <dbReference type="ARBA" id="ARBA00000221"/>
    </source>
</evidence>
<evidence type="ECO:0000259" key="8">
    <source>
        <dbReference type="Pfam" id="PF06441"/>
    </source>
</evidence>
<evidence type="ECO:0000256" key="6">
    <source>
        <dbReference type="PIRNR" id="PIRNR001112"/>
    </source>
</evidence>
<comment type="subcellular location">
    <subcellularLocation>
        <location evidence="6">Endoplasmic reticulum membrane</location>
    </subcellularLocation>
    <subcellularLocation>
        <location evidence="2">Microsome membrane</location>
        <topology evidence="2">Single-pass membrane protein</topology>
    </subcellularLocation>
</comment>
<dbReference type="PhylomeDB" id="B3RXI2"/>
<dbReference type="GO" id="GO:0005789">
    <property type="term" value="C:endoplasmic reticulum membrane"/>
    <property type="evidence" value="ECO:0007669"/>
    <property type="project" value="UniProtKB-SubCell"/>
</dbReference>
<evidence type="ECO:0000313" key="9">
    <source>
        <dbReference type="EMBL" id="EDV24434.1"/>
    </source>
</evidence>
<dbReference type="EMBL" id="DS985245">
    <property type="protein sequence ID" value="EDV24434.1"/>
    <property type="molecule type" value="Genomic_DNA"/>
</dbReference>
<reference evidence="9 10" key="1">
    <citation type="journal article" date="2008" name="Nature">
        <title>The Trichoplax genome and the nature of placozoans.</title>
        <authorList>
            <person name="Srivastava M."/>
            <person name="Begovic E."/>
            <person name="Chapman J."/>
            <person name="Putnam N.H."/>
            <person name="Hellsten U."/>
            <person name="Kawashima T."/>
            <person name="Kuo A."/>
            <person name="Mitros T."/>
            <person name="Salamov A."/>
            <person name="Carpenter M.L."/>
            <person name="Signorovitch A.Y."/>
            <person name="Moreno M.A."/>
            <person name="Kamm K."/>
            <person name="Grimwood J."/>
            <person name="Schmutz J."/>
            <person name="Shapiro H."/>
            <person name="Grigoriev I.V."/>
            <person name="Buss L.W."/>
            <person name="Schierwater B."/>
            <person name="Dellaporta S.L."/>
            <person name="Rokhsar D.S."/>
        </authorList>
    </citation>
    <scope>NUCLEOTIDE SEQUENCE [LARGE SCALE GENOMIC DNA]</scope>
    <source>
        <strain evidence="9 10">Grell-BS-1999</strain>
    </source>
</reference>
<dbReference type="eggNOG" id="KOG2565">
    <property type="taxonomic scope" value="Eukaryota"/>
</dbReference>
<dbReference type="PANTHER" id="PTHR21661">
    <property type="entry name" value="EPOXIDE HYDROLASE 1-RELATED"/>
    <property type="match status" value="1"/>
</dbReference>
<evidence type="ECO:0000256" key="2">
    <source>
        <dbReference type="ARBA" id="ARBA00004111"/>
    </source>
</evidence>
<accession>B3RXI2</accession>
<dbReference type="AlphaFoldDB" id="B3RXI2"/>
<dbReference type="FunCoup" id="B3RXI2">
    <property type="interactions" value="624"/>
</dbReference>
<dbReference type="Proteomes" id="UP000009022">
    <property type="component" value="Unassembled WGS sequence"/>
</dbReference>
<keyword evidence="4 6" id="KW-0058">Aromatic hydrocarbons catabolism</keyword>
<dbReference type="PIRSF" id="PIRSF001112">
    <property type="entry name" value="Epoxide_hydrolase"/>
    <property type="match status" value="1"/>
</dbReference>
<dbReference type="PANTHER" id="PTHR21661:SF35">
    <property type="entry name" value="EPOXIDE HYDROLASE"/>
    <property type="match status" value="1"/>
</dbReference>
<dbReference type="InterPro" id="IPR029058">
    <property type="entry name" value="AB_hydrolase_fold"/>
</dbReference>
<feature type="active site" description="Proton donor" evidence="7">
    <location>
        <position position="348"/>
    </location>
</feature>
<keyword evidence="6" id="KW-0472">Membrane</keyword>
<dbReference type="GO" id="GO:0097176">
    <property type="term" value="P:epoxide metabolic process"/>
    <property type="evidence" value="ECO:0000318"/>
    <property type="project" value="GO_Central"/>
</dbReference>
<keyword evidence="5 6" id="KW-0378">Hydrolase</keyword>
<dbReference type="SUPFAM" id="SSF53474">
    <property type="entry name" value="alpha/beta-Hydrolases"/>
    <property type="match status" value="1"/>
</dbReference>
<feature type="domain" description="Epoxide hydrolase N-terminal" evidence="8">
    <location>
        <begin position="32"/>
        <end position="141"/>
    </location>
</feature>
<dbReference type="OMA" id="MEMPSML"/>
<keyword evidence="10" id="KW-1185">Reference proteome</keyword>
<dbReference type="PRINTS" id="PR00412">
    <property type="entry name" value="EPOXHYDRLASE"/>
</dbReference>